<evidence type="ECO:0000313" key="2">
    <source>
        <dbReference type="Proteomes" id="UP001055879"/>
    </source>
</evidence>
<name>A0ACB8YA61_ARCLA</name>
<dbReference type="EMBL" id="CM042059">
    <property type="protein sequence ID" value="KAI3680498.1"/>
    <property type="molecule type" value="Genomic_DNA"/>
</dbReference>
<reference evidence="2" key="1">
    <citation type="journal article" date="2022" name="Mol. Ecol. Resour.">
        <title>The genomes of chicory, endive, great burdock and yacon provide insights into Asteraceae palaeo-polyploidization history and plant inulin production.</title>
        <authorList>
            <person name="Fan W."/>
            <person name="Wang S."/>
            <person name="Wang H."/>
            <person name="Wang A."/>
            <person name="Jiang F."/>
            <person name="Liu H."/>
            <person name="Zhao H."/>
            <person name="Xu D."/>
            <person name="Zhang Y."/>
        </authorList>
    </citation>
    <scope>NUCLEOTIDE SEQUENCE [LARGE SCALE GENOMIC DNA]</scope>
    <source>
        <strain evidence="2">cv. Niubang</strain>
    </source>
</reference>
<proteinExistence type="predicted"/>
<sequence length="91" mass="10520">MMVSIRVFLLAELGNVLSFDSTLKQPLLQFLIMGINLSIDLYISNVGFRFSFVGFVKWVRILEWSSECLLEGKIQDPKSRKVRWLQLAILV</sequence>
<accession>A0ACB8YA61</accession>
<organism evidence="1 2">
    <name type="scientific">Arctium lappa</name>
    <name type="common">Greater burdock</name>
    <name type="synonym">Lappa major</name>
    <dbReference type="NCBI Taxonomy" id="4217"/>
    <lineage>
        <taxon>Eukaryota</taxon>
        <taxon>Viridiplantae</taxon>
        <taxon>Streptophyta</taxon>
        <taxon>Embryophyta</taxon>
        <taxon>Tracheophyta</taxon>
        <taxon>Spermatophyta</taxon>
        <taxon>Magnoliopsida</taxon>
        <taxon>eudicotyledons</taxon>
        <taxon>Gunneridae</taxon>
        <taxon>Pentapetalae</taxon>
        <taxon>asterids</taxon>
        <taxon>campanulids</taxon>
        <taxon>Asterales</taxon>
        <taxon>Asteraceae</taxon>
        <taxon>Carduoideae</taxon>
        <taxon>Cardueae</taxon>
        <taxon>Arctiinae</taxon>
        <taxon>Arctium</taxon>
    </lineage>
</organism>
<dbReference type="Proteomes" id="UP001055879">
    <property type="component" value="Linkage Group LG13"/>
</dbReference>
<keyword evidence="2" id="KW-1185">Reference proteome</keyword>
<protein>
    <submittedName>
        <fullName evidence="1">Uncharacterized protein</fullName>
    </submittedName>
</protein>
<comment type="caution">
    <text evidence="1">The sequence shown here is derived from an EMBL/GenBank/DDBJ whole genome shotgun (WGS) entry which is preliminary data.</text>
</comment>
<reference evidence="1 2" key="2">
    <citation type="journal article" date="2022" name="Mol. Ecol. Resour.">
        <title>The genomes of chicory, endive, great burdock and yacon provide insights into Asteraceae paleo-polyploidization history and plant inulin production.</title>
        <authorList>
            <person name="Fan W."/>
            <person name="Wang S."/>
            <person name="Wang H."/>
            <person name="Wang A."/>
            <person name="Jiang F."/>
            <person name="Liu H."/>
            <person name="Zhao H."/>
            <person name="Xu D."/>
            <person name="Zhang Y."/>
        </authorList>
    </citation>
    <scope>NUCLEOTIDE SEQUENCE [LARGE SCALE GENOMIC DNA]</scope>
    <source>
        <strain evidence="2">cv. Niubang</strain>
    </source>
</reference>
<evidence type="ECO:0000313" key="1">
    <source>
        <dbReference type="EMBL" id="KAI3680498.1"/>
    </source>
</evidence>
<gene>
    <name evidence="1" type="ORF">L6452_35269</name>
</gene>